<organism evidence="2 3">
    <name type="scientific">Clostridium yunnanense</name>
    <dbReference type="NCBI Taxonomy" id="2800325"/>
    <lineage>
        <taxon>Bacteria</taxon>
        <taxon>Bacillati</taxon>
        <taxon>Bacillota</taxon>
        <taxon>Clostridia</taxon>
        <taxon>Eubacteriales</taxon>
        <taxon>Clostridiaceae</taxon>
        <taxon>Clostridium</taxon>
    </lineage>
</organism>
<name>A0ABS1EWH8_9CLOT</name>
<feature type="signal peptide" evidence="1">
    <location>
        <begin position="1"/>
        <end position="27"/>
    </location>
</feature>
<comment type="caution">
    <text evidence="2">The sequence shown here is derived from an EMBL/GenBank/DDBJ whole genome shotgun (WGS) entry which is preliminary data.</text>
</comment>
<feature type="chain" id="PRO_5045519891" evidence="1">
    <location>
        <begin position="28"/>
        <end position="47"/>
    </location>
</feature>
<evidence type="ECO:0000256" key="1">
    <source>
        <dbReference type="SAM" id="SignalP"/>
    </source>
</evidence>
<keyword evidence="3" id="KW-1185">Reference proteome</keyword>
<accession>A0ABS1EWH8</accession>
<protein>
    <submittedName>
        <fullName evidence="2">Cyclic lactone autoinducer peptide</fullName>
    </submittedName>
</protein>
<sequence>MKKLNFKKGLALTICALSMVLAETASSMCLFLLAKEPKMPESLYKRD</sequence>
<dbReference type="Proteomes" id="UP000596739">
    <property type="component" value="Unassembled WGS sequence"/>
</dbReference>
<evidence type="ECO:0000313" key="3">
    <source>
        <dbReference type="Proteomes" id="UP000596739"/>
    </source>
</evidence>
<dbReference type="EMBL" id="JAENHN010000066">
    <property type="protein sequence ID" value="MBK1813744.1"/>
    <property type="molecule type" value="Genomic_DNA"/>
</dbReference>
<gene>
    <name evidence="2" type="ORF">JHL18_24300</name>
</gene>
<proteinExistence type="predicted"/>
<dbReference type="RefSeq" id="WP_200274163.1">
    <property type="nucleotide sequence ID" value="NZ_JAENHN010000066.1"/>
</dbReference>
<evidence type="ECO:0000313" key="2">
    <source>
        <dbReference type="EMBL" id="MBK1813744.1"/>
    </source>
</evidence>
<keyword evidence="1" id="KW-0732">Signal</keyword>
<reference evidence="3" key="1">
    <citation type="submission" date="2021-01" db="EMBL/GenBank/DDBJ databases">
        <title>Genome public.</title>
        <authorList>
            <person name="Liu C."/>
            <person name="Sun Q."/>
        </authorList>
    </citation>
    <scope>NUCLEOTIDE SEQUENCE [LARGE SCALE GENOMIC DNA]</scope>
    <source>
        <strain evidence="3">YIM B02505</strain>
    </source>
</reference>